<gene>
    <name evidence="1" type="ORF">MNBD_GAMMA19-209</name>
</gene>
<dbReference type="EMBL" id="UOFV01000518">
    <property type="protein sequence ID" value="VAX05164.1"/>
    <property type="molecule type" value="Genomic_DNA"/>
</dbReference>
<dbReference type="CDD" id="cd02440">
    <property type="entry name" value="AdoMet_MTases"/>
    <property type="match status" value="1"/>
</dbReference>
<evidence type="ECO:0000313" key="1">
    <source>
        <dbReference type="EMBL" id="VAX05164.1"/>
    </source>
</evidence>
<dbReference type="AlphaFoldDB" id="A0A3B1AZJ3"/>
<sequence length="261" mass="31328">MSPGYRKNNRAKRNRFTTIWHHFLDAHPEYLARHYWWAYLWRFGVWFFDHQPIINAILFGQYKSLKNQALCACLTDRPKGRLLQLTCVYGSLTPSLIELMKDDDLYLMDVADVQLDATRRKLNDEEKNRLLTARMNAEHLAYCNNAFSTILMFFLLHELPADAREHTLKETLRVLQPGGRLVITEYSQYPRQHFLCRWWPIRILLLRLEPFLDNFWHQNLFSMLNSHAKAYDKTLRQVDEYYFFSGFYRVCVFEVNDSDDK</sequence>
<dbReference type="SUPFAM" id="SSF53335">
    <property type="entry name" value="S-adenosyl-L-methionine-dependent methyltransferases"/>
    <property type="match status" value="1"/>
</dbReference>
<organism evidence="1">
    <name type="scientific">hydrothermal vent metagenome</name>
    <dbReference type="NCBI Taxonomy" id="652676"/>
    <lineage>
        <taxon>unclassified sequences</taxon>
        <taxon>metagenomes</taxon>
        <taxon>ecological metagenomes</taxon>
    </lineage>
</organism>
<evidence type="ECO:0008006" key="2">
    <source>
        <dbReference type="Google" id="ProtNLM"/>
    </source>
</evidence>
<dbReference type="Pfam" id="PF01209">
    <property type="entry name" value="Ubie_methyltran"/>
    <property type="match status" value="1"/>
</dbReference>
<accession>A0A3B1AZJ3</accession>
<dbReference type="Gene3D" id="3.40.50.150">
    <property type="entry name" value="Vaccinia Virus protein VP39"/>
    <property type="match status" value="1"/>
</dbReference>
<name>A0A3B1AZJ3_9ZZZZ</name>
<dbReference type="InterPro" id="IPR029063">
    <property type="entry name" value="SAM-dependent_MTases_sf"/>
</dbReference>
<proteinExistence type="predicted"/>
<dbReference type="NCBIfam" id="NF038261">
    <property type="entry name" value="rhodoquin_RquA"/>
    <property type="match status" value="1"/>
</dbReference>
<reference evidence="1" key="1">
    <citation type="submission" date="2018-06" db="EMBL/GenBank/DDBJ databases">
        <authorList>
            <person name="Zhirakovskaya E."/>
        </authorList>
    </citation>
    <scope>NUCLEOTIDE SEQUENCE</scope>
</reference>
<protein>
    <recommendedName>
        <fullName evidence="2">Methyltransferase type 11 domain-containing protein</fullName>
    </recommendedName>
</protein>